<evidence type="ECO:0000256" key="1">
    <source>
        <dbReference type="SAM" id="MobiDB-lite"/>
    </source>
</evidence>
<reference evidence="4" key="1">
    <citation type="submission" date="2021-01" db="EMBL/GenBank/DDBJ databases">
        <authorList>
            <person name="Corre E."/>
            <person name="Pelletier E."/>
            <person name="Niang G."/>
            <person name="Scheremetjew M."/>
            <person name="Finn R."/>
            <person name="Kale V."/>
            <person name="Holt S."/>
            <person name="Cochrane G."/>
            <person name="Meng A."/>
            <person name="Brown T."/>
            <person name="Cohen L."/>
        </authorList>
    </citation>
    <scope>NUCLEOTIDE SEQUENCE</scope>
    <source>
        <strain evidence="4">GSBS06</strain>
    </source>
</reference>
<feature type="compositionally biased region" description="Basic residues" evidence="1">
    <location>
        <begin position="525"/>
        <end position="539"/>
    </location>
</feature>
<dbReference type="InterPro" id="IPR036457">
    <property type="entry name" value="PPM-type-like_dom_sf"/>
</dbReference>
<accession>A0A6S8B0X1</accession>
<dbReference type="AlphaFoldDB" id="A0A6S8B0X1"/>
<evidence type="ECO:0000259" key="2">
    <source>
        <dbReference type="PROSITE" id="PS51746"/>
    </source>
</evidence>
<dbReference type="PANTHER" id="PTHR13832">
    <property type="entry name" value="PROTEIN PHOSPHATASE 2C"/>
    <property type="match status" value="1"/>
</dbReference>
<dbReference type="GO" id="GO:0004722">
    <property type="term" value="F:protein serine/threonine phosphatase activity"/>
    <property type="evidence" value="ECO:0007669"/>
    <property type="project" value="InterPro"/>
</dbReference>
<sequence>MGLFGNKKKTVVEAQAKEPKEARQQFFENFESAHKWKAQFSQIFICTNNEDNLPVETILTKSDKEEYTFMISQNRSSYKKFGQDCMCMAKHNDWEIQILCDGHDEQGHFMSQGVCRTLPNILLRKIHDRFPDEIPDPVDDDLIYDAFDECEKVVCWTSTNVVNGDFCTIQTGDYAGMQGYVTGFKGLSTAIVSVLEEVGNDGGPNTMSFRKVEVNEQDLLIPRYVGGCTCIVLIRNMKTNEARMAIAGDSRACLYMPGATLVDPALIPVDGMKKAKGEAPVAYMTPQHNVYNMEEIARLNEEYSGLFTIQGSFLVNPETNFAIQPTRGFGDHDMHGTGYTHMPELTDTFILDENTLIVLASDGVFDDKVWQDDEIVTRIAELYDKGEKANEIAKQMYDETLERSLDGGYVDDISICVYSIPHMEEDRGEREQRISVVEDLNPSLARSASKRSVTDRSTLNKNRRQTLRRGKDHKLQSLIDSEEGEEGEDAEQKGGTEEVEEGARVAHDPTMKVATTPLKDGGSKGRGKGKTLIKNKNNKKNVFSLKKFQKKERSNWQSKSVKKITKKPKV</sequence>
<feature type="domain" description="PPM-type phosphatase" evidence="2">
    <location>
        <begin position="68"/>
        <end position="420"/>
    </location>
</feature>
<evidence type="ECO:0000313" key="5">
    <source>
        <dbReference type="EMBL" id="CAE0434888.1"/>
    </source>
</evidence>
<dbReference type="PROSITE" id="PS51746">
    <property type="entry name" value="PPM_2"/>
    <property type="match status" value="1"/>
</dbReference>
<dbReference type="PANTHER" id="PTHR13832:SF827">
    <property type="entry name" value="PROTEIN PHOSPHATASE 1L"/>
    <property type="match status" value="1"/>
</dbReference>
<dbReference type="SMART" id="SM00332">
    <property type="entry name" value="PP2Cc"/>
    <property type="match status" value="1"/>
</dbReference>
<gene>
    <name evidence="3" type="ORF">ASTO00021_LOCUS5182</name>
    <name evidence="4" type="ORF">ASTO00021_LOCUS5183</name>
    <name evidence="5" type="ORF">ASTO00021_LOCUS5184</name>
</gene>
<evidence type="ECO:0000313" key="4">
    <source>
        <dbReference type="EMBL" id="CAE0434887.1"/>
    </source>
</evidence>
<proteinExistence type="predicted"/>
<dbReference type="EMBL" id="HBIN01007085">
    <property type="protein sequence ID" value="CAE0434886.1"/>
    <property type="molecule type" value="Transcribed_RNA"/>
</dbReference>
<feature type="compositionally biased region" description="Basic and acidic residues" evidence="1">
    <location>
        <begin position="490"/>
        <end position="510"/>
    </location>
</feature>
<dbReference type="InterPro" id="IPR001932">
    <property type="entry name" value="PPM-type_phosphatase-like_dom"/>
</dbReference>
<name>A0A6S8B0X1_9STRA</name>
<dbReference type="Pfam" id="PF00481">
    <property type="entry name" value="PP2C"/>
    <property type="match status" value="1"/>
</dbReference>
<protein>
    <recommendedName>
        <fullName evidence="2">PPM-type phosphatase domain-containing protein</fullName>
    </recommendedName>
</protein>
<feature type="compositionally biased region" description="Basic residues" evidence="1">
    <location>
        <begin position="461"/>
        <end position="472"/>
    </location>
</feature>
<feature type="compositionally biased region" description="Acidic residues" evidence="1">
    <location>
        <begin position="480"/>
        <end position="489"/>
    </location>
</feature>
<dbReference type="SUPFAM" id="SSF81606">
    <property type="entry name" value="PP2C-like"/>
    <property type="match status" value="1"/>
</dbReference>
<dbReference type="Gene3D" id="3.60.40.10">
    <property type="entry name" value="PPM-type phosphatase domain"/>
    <property type="match status" value="1"/>
</dbReference>
<dbReference type="EMBL" id="HBIN01007087">
    <property type="protein sequence ID" value="CAE0434888.1"/>
    <property type="molecule type" value="Transcribed_RNA"/>
</dbReference>
<organism evidence="4">
    <name type="scientific">Aplanochytrium stocchinoi</name>
    <dbReference type="NCBI Taxonomy" id="215587"/>
    <lineage>
        <taxon>Eukaryota</taxon>
        <taxon>Sar</taxon>
        <taxon>Stramenopiles</taxon>
        <taxon>Bigyra</taxon>
        <taxon>Labyrinthulomycetes</taxon>
        <taxon>Thraustochytrida</taxon>
        <taxon>Thraustochytriidae</taxon>
        <taxon>Aplanochytrium</taxon>
    </lineage>
</organism>
<evidence type="ECO:0000313" key="3">
    <source>
        <dbReference type="EMBL" id="CAE0434886.1"/>
    </source>
</evidence>
<feature type="region of interest" description="Disordered" evidence="1">
    <location>
        <begin position="445"/>
        <end position="570"/>
    </location>
</feature>
<dbReference type="EMBL" id="HBIN01007086">
    <property type="protein sequence ID" value="CAE0434887.1"/>
    <property type="molecule type" value="Transcribed_RNA"/>
</dbReference>
<dbReference type="InterPro" id="IPR015655">
    <property type="entry name" value="PP2C"/>
</dbReference>
<feature type="compositionally biased region" description="Basic residues" evidence="1">
    <location>
        <begin position="560"/>
        <end position="570"/>
    </location>
</feature>